<dbReference type="Gene3D" id="2.40.420.20">
    <property type="match status" value="1"/>
</dbReference>
<organism evidence="2 3">
    <name type="scientific">Sedimentitalea arenosa</name>
    <dbReference type="NCBI Taxonomy" id="2798803"/>
    <lineage>
        <taxon>Bacteria</taxon>
        <taxon>Pseudomonadati</taxon>
        <taxon>Pseudomonadota</taxon>
        <taxon>Alphaproteobacteria</taxon>
        <taxon>Rhodobacterales</taxon>
        <taxon>Paracoccaceae</taxon>
        <taxon>Sedimentitalea</taxon>
    </lineage>
</organism>
<name>A0A8J7IV38_9RHOB</name>
<dbReference type="Proteomes" id="UP000619079">
    <property type="component" value="Unassembled WGS sequence"/>
</dbReference>
<evidence type="ECO:0000313" key="2">
    <source>
        <dbReference type="EMBL" id="MBJ6373441.1"/>
    </source>
</evidence>
<protein>
    <submittedName>
        <fullName evidence="2">HlyD family efflux transporter periplasmic adaptor subunit</fullName>
    </submittedName>
</protein>
<dbReference type="InterPro" id="IPR058637">
    <property type="entry name" value="YknX-like_C"/>
</dbReference>
<accession>A0A8J7IV38</accession>
<dbReference type="AlphaFoldDB" id="A0A8J7IV38"/>
<dbReference type="Gene3D" id="2.40.50.100">
    <property type="match status" value="1"/>
</dbReference>
<evidence type="ECO:0000313" key="3">
    <source>
        <dbReference type="Proteomes" id="UP000619079"/>
    </source>
</evidence>
<sequence length="411" mass="43885">MAKARKRSRLILTAVVVLVLGSILAAAFWPRPVMVDLGAVTRGSMMVTIDEEGRTRVAEAYVVSTPVAGRLQRVQVDPGDPVVRGETVVAHMLPINPAALDVRTREQAQAVVRAAEAALRVARADLNGAIANRDLAETELTRARQLRERQIASEAAFDRAQQNFRIAEAAVETAEAAISVREADLANARAQLIGFDDQGLAAAIGNAGSDDIPLYAPADGRILRIIQQSETTLPAGAPIMEIGDIDGSLEVVVDLISSDAVQVEVGDPVVIEDWGGPQALDGQVRRIDPFGITEYSALGVEEQRVPVTIALTGQAEQRRALGHGYRVEARIVIWRSEDALRVPASALFRTGSDWSVFVAQNGTAALRVVRIGRNNGVVAEVLEGLSEGERVILYPSAAIADGLAVAERIVQ</sequence>
<dbReference type="PANTHER" id="PTHR30469:SF15">
    <property type="entry name" value="HLYD FAMILY OF SECRETION PROTEINS"/>
    <property type="match status" value="1"/>
</dbReference>
<dbReference type="GO" id="GO:1990281">
    <property type="term" value="C:efflux pump complex"/>
    <property type="evidence" value="ECO:0007669"/>
    <property type="project" value="TreeGrafter"/>
</dbReference>
<dbReference type="Gene3D" id="1.10.287.470">
    <property type="entry name" value="Helix hairpin bin"/>
    <property type="match status" value="1"/>
</dbReference>
<evidence type="ECO:0000259" key="1">
    <source>
        <dbReference type="Pfam" id="PF25989"/>
    </source>
</evidence>
<dbReference type="GO" id="GO:0015562">
    <property type="term" value="F:efflux transmembrane transporter activity"/>
    <property type="evidence" value="ECO:0007669"/>
    <property type="project" value="TreeGrafter"/>
</dbReference>
<feature type="domain" description="YknX-like C-terminal permuted SH3-like" evidence="1">
    <location>
        <begin position="339"/>
        <end position="406"/>
    </location>
</feature>
<dbReference type="RefSeq" id="WP_199026312.1">
    <property type="nucleotide sequence ID" value="NZ_JAELVR010000013.1"/>
</dbReference>
<dbReference type="SUPFAM" id="SSF111369">
    <property type="entry name" value="HlyD-like secretion proteins"/>
    <property type="match status" value="1"/>
</dbReference>
<keyword evidence="3" id="KW-1185">Reference proteome</keyword>
<dbReference type="Gene3D" id="2.40.30.170">
    <property type="match status" value="1"/>
</dbReference>
<gene>
    <name evidence="2" type="ORF">JF290_18085</name>
</gene>
<dbReference type="Pfam" id="PF25989">
    <property type="entry name" value="YknX_C"/>
    <property type="match status" value="1"/>
</dbReference>
<comment type="caution">
    <text evidence="2">The sequence shown here is derived from an EMBL/GenBank/DDBJ whole genome shotgun (WGS) entry which is preliminary data.</text>
</comment>
<dbReference type="PANTHER" id="PTHR30469">
    <property type="entry name" value="MULTIDRUG RESISTANCE PROTEIN MDTA"/>
    <property type="match status" value="1"/>
</dbReference>
<reference evidence="2" key="1">
    <citation type="submission" date="2020-12" db="EMBL/GenBank/DDBJ databases">
        <title>Sedimentitalea sp. nov., isolated from sand in Incheon.</title>
        <authorList>
            <person name="Kim W."/>
        </authorList>
    </citation>
    <scope>NUCLEOTIDE SEQUENCE</scope>
    <source>
        <strain evidence="2">CAU 1593</strain>
    </source>
</reference>
<proteinExistence type="predicted"/>
<dbReference type="EMBL" id="JAELVR010000013">
    <property type="protein sequence ID" value="MBJ6373441.1"/>
    <property type="molecule type" value="Genomic_DNA"/>
</dbReference>